<dbReference type="EMBL" id="OIVN01002318">
    <property type="protein sequence ID" value="SPD02551.1"/>
    <property type="molecule type" value="Genomic_DNA"/>
</dbReference>
<protein>
    <submittedName>
        <fullName evidence="2">Uncharacterized protein</fullName>
    </submittedName>
</protein>
<name>A0A2N9GT80_FAGSY</name>
<keyword evidence="1" id="KW-0472">Membrane</keyword>
<reference evidence="2" key="1">
    <citation type="submission" date="2018-02" db="EMBL/GenBank/DDBJ databases">
        <authorList>
            <person name="Cohen D.B."/>
            <person name="Kent A.D."/>
        </authorList>
    </citation>
    <scope>NUCLEOTIDE SEQUENCE</scope>
</reference>
<evidence type="ECO:0000313" key="2">
    <source>
        <dbReference type="EMBL" id="SPD02551.1"/>
    </source>
</evidence>
<organism evidence="2">
    <name type="scientific">Fagus sylvatica</name>
    <name type="common">Beechnut</name>
    <dbReference type="NCBI Taxonomy" id="28930"/>
    <lineage>
        <taxon>Eukaryota</taxon>
        <taxon>Viridiplantae</taxon>
        <taxon>Streptophyta</taxon>
        <taxon>Embryophyta</taxon>
        <taxon>Tracheophyta</taxon>
        <taxon>Spermatophyta</taxon>
        <taxon>Magnoliopsida</taxon>
        <taxon>eudicotyledons</taxon>
        <taxon>Gunneridae</taxon>
        <taxon>Pentapetalae</taxon>
        <taxon>rosids</taxon>
        <taxon>fabids</taxon>
        <taxon>Fagales</taxon>
        <taxon>Fagaceae</taxon>
        <taxon>Fagus</taxon>
    </lineage>
</organism>
<evidence type="ECO:0000256" key="1">
    <source>
        <dbReference type="SAM" id="Phobius"/>
    </source>
</evidence>
<feature type="transmembrane region" description="Helical" evidence="1">
    <location>
        <begin position="23"/>
        <end position="44"/>
    </location>
</feature>
<dbReference type="AlphaFoldDB" id="A0A2N9GT80"/>
<keyword evidence="1" id="KW-0812">Transmembrane</keyword>
<keyword evidence="1" id="KW-1133">Transmembrane helix</keyword>
<feature type="transmembrane region" description="Helical" evidence="1">
    <location>
        <begin position="56"/>
        <end position="75"/>
    </location>
</feature>
<proteinExistence type="predicted"/>
<accession>A0A2N9GT80</accession>
<gene>
    <name evidence="2" type="ORF">FSB_LOCUS30433</name>
</gene>
<sequence length="88" mass="9910">MASWHHRPLHPLAFVLTHDLSDLPWWLLVLLILALWGCGGSQWVTRWVMMGLARSGSGWVAGCFLVGLWGGSRWLTVVEQLTVCLGWL</sequence>